<dbReference type="PROSITE" id="PS50984">
    <property type="entry name" value="TRUD"/>
    <property type="match status" value="1"/>
</dbReference>
<dbReference type="InterPro" id="IPR042214">
    <property type="entry name" value="TruD_catalytic"/>
</dbReference>
<comment type="function">
    <text evidence="4">Responsible for synthesis of pseudouridine from uracil-13 in transfer RNAs.</text>
</comment>
<dbReference type="InterPro" id="IPR020119">
    <property type="entry name" value="PsdUridine_synth_TruD_CS"/>
</dbReference>
<dbReference type="PANTHER" id="PTHR47811">
    <property type="entry name" value="TRNA PSEUDOURIDINE SYNTHASE D"/>
    <property type="match status" value="1"/>
</dbReference>
<evidence type="ECO:0000256" key="3">
    <source>
        <dbReference type="ARBA" id="ARBA00023235"/>
    </source>
</evidence>
<dbReference type="PANTHER" id="PTHR47811:SF1">
    <property type="entry name" value="TRNA PSEUDOURIDINE SYNTHASE D"/>
    <property type="match status" value="1"/>
</dbReference>
<dbReference type="HAMAP" id="MF_01082">
    <property type="entry name" value="TruD"/>
    <property type="match status" value="1"/>
</dbReference>
<gene>
    <name evidence="4" type="primary">truD</name>
    <name evidence="7" type="ORF">CKO25_16785</name>
</gene>
<dbReference type="InterPro" id="IPR050170">
    <property type="entry name" value="TruD_pseudoU_synthase"/>
</dbReference>
<dbReference type="AlphaFoldDB" id="A0A9X0WKN8"/>
<evidence type="ECO:0000256" key="4">
    <source>
        <dbReference type="HAMAP-Rule" id="MF_01082"/>
    </source>
</evidence>
<organism evidence="7 8">
    <name type="scientific">Thiocapsa imhoffii</name>
    <dbReference type="NCBI Taxonomy" id="382777"/>
    <lineage>
        <taxon>Bacteria</taxon>
        <taxon>Pseudomonadati</taxon>
        <taxon>Pseudomonadota</taxon>
        <taxon>Gammaproteobacteria</taxon>
        <taxon>Chromatiales</taxon>
        <taxon>Chromatiaceae</taxon>
        <taxon>Thiocapsa</taxon>
    </lineage>
</organism>
<dbReference type="PROSITE" id="PS01268">
    <property type="entry name" value="UPF0024"/>
    <property type="match status" value="1"/>
</dbReference>
<feature type="domain" description="TRUD" evidence="6">
    <location>
        <begin position="194"/>
        <end position="341"/>
    </location>
</feature>
<feature type="active site" description="Nucleophile" evidence="4">
    <location>
        <position position="117"/>
    </location>
</feature>
<proteinExistence type="inferred from homology"/>
<evidence type="ECO:0000256" key="2">
    <source>
        <dbReference type="ARBA" id="ARBA00022694"/>
    </source>
</evidence>
<name>A0A9X0WKN8_9GAMM</name>
<dbReference type="Proteomes" id="UP001138802">
    <property type="component" value="Unassembled WGS sequence"/>
</dbReference>
<feature type="region of interest" description="Disordered" evidence="5">
    <location>
        <begin position="1"/>
        <end position="29"/>
    </location>
</feature>
<evidence type="ECO:0000259" key="6">
    <source>
        <dbReference type="PROSITE" id="PS50984"/>
    </source>
</evidence>
<dbReference type="GO" id="GO:0160150">
    <property type="term" value="F:tRNA pseudouridine(13) synthase activity"/>
    <property type="evidence" value="ECO:0007669"/>
    <property type="project" value="UniProtKB-EC"/>
</dbReference>
<dbReference type="Gene3D" id="3.30.2350.20">
    <property type="entry name" value="TruD, catalytic domain"/>
    <property type="match status" value="1"/>
</dbReference>
<protein>
    <recommendedName>
        <fullName evidence="4">tRNA pseudouridine synthase D</fullName>
        <ecNumber evidence="4">5.4.99.27</ecNumber>
    </recommendedName>
    <alternativeName>
        <fullName evidence="4">tRNA pseudouridine(13) synthase</fullName>
    </alternativeName>
    <alternativeName>
        <fullName evidence="4">tRNA pseudouridylate synthase D</fullName>
    </alternativeName>
    <alternativeName>
        <fullName evidence="4">tRNA-uridine isomerase D</fullName>
    </alternativeName>
</protein>
<dbReference type="GO" id="GO:0005829">
    <property type="term" value="C:cytosol"/>
    <property type="evidence" value="ECO:0007669"/>
    <property type="project" value="TreeGrafter"/>
</dbReference>
<comment type="caution">
    <text evidence="7">The sequence shown here is derived from an EMBL/GenBank/DDBJ whole genome shotgun (WGS) entry which is preliminary data.</text>
</comment>
<keyword evidence="2 4" id="KW-0819">tRNA processing</keyword>
<dbReference type="InterPro" id="IPR001656">
    <property type="entry name" value="PsdUridine_synth_TruD"/>
</dbReference>
<dbReference type="Gene3D" id="3.30.2340.10">
    <property type="entry name" value="TruD, insertion domain"/>
    <property type="match status" value="1"/>
</dbReference>
<dbReference type="NCBIfam" id="NF002153">
    <property type="entry name" value="PRK00984.1-2"/>
    <property type="match status" value="1"/>
</dbReference>
<evidence type="ECO:0000256" key="5">
    <source>
        <dbReference type="SAM" id="MobiDB-lite"/>
    </source>
</evidence>
<comment type="catalytic activity">
    <reaction evidence="4">
        <text>uridine(13) in tRNA = pseudouridine(13) in tRNA</text>
        <dbReference type="Rhea" id="RHEA:42540"/>
        <dbReference type="Rhea" id="RHEA-COMP:10105"/>
        <dbReference type="Rhea" id="RHEA-COMP:10106"/>
        <dbReference type="ChEBI" id="CHEBI:65314"/>
        <dbReference type="ChEBI" id="CHEBI:65315"/>
        <dbReference type="EC" id="5.4.99.27"/>
    </reaction>
</comment>
<keyword evidence="3 4" id="KW-0413">Isomerase</keyword>
<dbReference type="InterPro" id="IPR043165">
    <property type="entry name" value="TruD_insert_sf"/>
</dbReference>
<dbReference type="SUPFAM" id="SSF55120">
    <property type="entry name" value="Pseudouridine synthase"/>
    <property type="match status" value="1"/>
</dbReference>
<dbReference type="Pfam" id="PF01142">
    <property type="entry name" value="TruD"/>
    <property type="match status" value="2"/>
</dbReference>
<sequence>MSRPRQPSRWGSPGAERESRPRPSCCSSVTEARETTAWAGVEQRPRAAGAPLGQGLLRVCCDDFHVEEQLGFEPDEEGEHLLLWVRKRGANTEWAARRLAHCAGVAVSSVGYAGLKDRHAVTLQWFSLPWRGHTRPDWTPLAQEGIWVLACHRHRRKLKRGALAGNRFRIRVRTPRPLPLPDLVARLAQLRRSGVPNYFGAQRFGHGGANLSRADELFAGTAGRVSRHRAGLWLSAVRAQLFNDILAERVQRGDWDQPLIGDCLQLAGTHSFFPVTTVDERLQARCQQLDLHPTGALWGRGELPTDAEVRALEERMAARVPSWCTGLASFGLSQERRALRVPVAGLTGELVEGDLLLDFSLPAGAYATMVLREILDCSEATDAQRTDPLRSPG</sequence>
<evidence type="ECO:0000313" key="7">
    <source>
        <dbReference type="EMBL" id="MBK1646271.1"/>
    </source>
</evidence>
<evidence type="ECO:0000256" key="1">
    <source>
        <dbReference type="ARBA" id="ARBA00007953"/>
    </source>
</evidence>
<dbReference type="GO" id="GO:0031119">
    <property type="term" value="P:tRNA pseudouridine synthesis"/>
    <property type="evidence" value="ECO:0007669"/>
    <property type="project" value="UniProtKB-UniRule"/>
</dbReference>
<accession>A0A9X0WKN8</accession>
<comment type="similarity">
    <text evidence="1 4">Belongs to the pseudouridine synthase TruD family.</text>
</comment>
<dbReference type="EMBL" id="NRSD01000022">
    <property type="protein sequence ID" value="MBK1646271.1"/>
    <property type="molecule type" value="Genomic_DNA"/>
</dbReference>
<dbReference type="GO" id="GO:0003723">
    <property type="term" value="F:RNA binding"/>
    <property type="evidence" value="ECO:0007669"/>
    <property type="project" value="InterPro"/>
</dbReference>
<dbReference type="InterPro" id="IPR020103">
    <property type="entry name" value="PsdUridine_synth_cat_dom_sf"/>
</dbReference>
<evidence type="ECO:0000313" key="8">
    <source>
        <dbReference type="Proteomes" id="UP001138802"/>
    </source>
</evidence>
<dbReference type="EC" id="5.4.99.27" evidence="4"/>
<keyword evidence="8" id="KW-1185">Reference proteome</keyword>
<dbReference type="InterPro" id="IPR011760">
    <property type="entry name" value="PsdUridine_synth_TruD_insert"/>
</dbReference>
<reference evidence="7 8" key="1">
    <citation type="journal article" date="2020" name="Microorganisms">
        <title>Osmotic Adaptation and Compatible Solute Biosynthesis of Phototrophic Bacteria as Revealed from Genome Analyses.</title>
        <authorList>
            <person name="Imhoff J.F."/>
            <person name="Rahn T."/>
            <person name="Kunzel S."/>
            <person name="Keller A."/>
            <person name="Neulinger S.C."/>
        </authorList>
    </citation>
    <scope>NUCLEOTIDE SEQUENCE [LARGE SCALE GENOMIC DNA]</scope>
    <source>
        <strain evidence="7 8">DSM 21303</strain>
    </source>
</reference>